<evidence type="ECO:0000313" key="2">
    <source>
        <dbReference type="EMBL" id="KAG9502992.1"/>
    </source>
</evidence>
<name>A0A9P8DJP7_9HYPO</name>
<sequence>MSSNLERSALQDISNILPRSKTKRKRMARQIIDDDTDSDNASAPIHLPTKPLPSNAPCSDTDSDTPLVPRIRKKRIANQHSNPKHSVDDVVHSLEDDGTWSPPQAQNYSFDSDTDGEGNDIIDAYKVVDLAEGVQDTKGLVDEDDSEDDDNLEKEVTDGGARHWVTRLLAITQEPPNDIAPYLMPGVSLPVVKANQLLFESTVTSMLERAQKYAMTQELSDLRVKNFKERALSVGFWNLFERLQVAEMTKPFFGSMAPEVMSLLGRKDLQPADLLDLPRVDDHFRLWGVYVNIVTDKFGRVRGVYIGSSVAYKTYIGITGRVRGHLANAMKPFDSLSAAQKSEHYRFLSQPGMSSNFRTLALFKIQANNTAPTVLAEAILMSFLSTVIVSSEQQVFLETLRQDLPGVHDFSAIGLNRSIPLAYGYKGMPVSHTLHQTWLKENGLEDVCMNCGRHAPDDDKDWGGWFSKRRCRACLSWRNAHGHEKQPGEFVSLIDHQLFWVDMGHPDVCQNPLCGEPRRPGRNAFRGFGPESRCIACYKHKIKYEEEDPSPHNGKPFAKHQEWLDQGNHDVYGTCRELRPDESHLLGWTGWLDASKCARCTKNARPTNDDDAAWVEEHGDTCALCGVDRIYTNLIHGRAANRRCLSCFQYKQKHKHDKPPAEIAYGDKSVHAQWVAQGNRDVCCECGRARTKTNFYGWRDKAKCRTCYKRALKAGNRVLRKNTKKKQKGVSGG</sequence>
<organism evidence="2 3">
    <name type="scientific">Fusarium musae</name>
    <dbReference type="NCBI Taxonomy" id="1042133"/>
    <lineage>
        <taxon>Eukaryota</taxon>
        <taxon>Fungi</taxon>
        <taxon>Dikarya</taxon>
        <taxon>Ascomycota</taxon>
        <taxon>Pezizomycotina</taxon>
        <taxon>Sordariomycetes</taxon>
        <taxon>Hypocreomycetidae</taxon>
        <taxon>Hypocreales</taxon>
        <taxon>Nectriaceae</taxon>
        <taxon>Fusarium</taxon>
    </lineage>
</organism>
<keyword evidence="3" id="KW-1185">Reference proteome</keyword>
<feature type="compositionally biased region" description="Polar residues" evidence="1">
    <location>
        <begin position="1"/>
        <end position="14"/>
    </location>
</feature>
<evidence type="ECO:0000313" key="3">
    <source>
        <dbReference type="Proteomes" id="UP000827133"/>
    </source>
</evidence>
<reference evidence="2" key="1">
    <citation type="journal article" date="2021" name="Mol. Plant Microbe Interact.">
        <title>Telomere to telomere genome assembly of Fusarium musae F31, causal agent of crown rot disease of banana.</title>
        <authorList>
            <person name="Degradi L."/>
            <person name="Tava V."/>
            <person name="Kunova A."/>
            <person name="Cortesi P."/>
            <person name="Saracchi M."/>
            <person name="Pasquali M."/>
        </authorList>
    </citation>
    <scope>NUCLEOTIDE SEQUENCE</scope>
    <source>
        <strain evidence="2">F31</strain>
    </source>
</reference>
<feature type="region of interest" description="Disordered" evidence="1">
    <location>
        <begin position="1"/>
        <end position="66"/>
    </location>
</feature>
<gene>
    <name evidence="2" type="ORF">J7337_005827</name>
</gene>
<dbReference type="AlphaFoldDB" id="A0A9P8DJP7"/>
<dbReference type="GeneID" id="68313683"/>
<dbReference type="RefSeq" id="XP_044681992.1">
    <property type="nucleotide sequence ID" value="XM_044823501.1"/>
</dbReference>
<evidence type="ECO:0000256" key="1">
    <source>
        <dbReference type="SAM" id="MobiDB-lite"/>
    </source>
</evidence>
<accession>A0A9P8DJP7</accession>
<dbReference type="KEGG" id="fmu:J7337_005827"/>
<protein>
    <submittedName>
        <fullName evidence="2">Uncharacterized protein</fullName>
    </submittedName>
</protein>
<proteinExistence type="predicted"/>
<dbReference type="EMBL" id="JAHBCI010000004">
    <property type="protein sequence ID" value="KAG9502992.1"/>
    <property type="molecule type" value="Genomic_DNA"/>
</dbReference>
<comment type="caution">
    <text evidence="2">The sequence shown here is derived from an EMBL/GenBank/DDBJ whole genome shotgun (WGS) entry which is preliminary data.</text>
</comment>
<dbReference type="Proteomes" id="UP000827133">
    <property type="component" value="Unassembled WGS sequence"/>
</dbReference>